<sequence>MKKTRNDYAKYRLESAKEKLNSAGVLLRENLFKDSLSRSYYAMFSAARALLATKGFDSSKHSGVISLFNQHFLKTNIMDRKIGKKLSEAKDFREAGDYEDFF</sequence>
<dbReference type="PANTHER" id="PTHR36565">
    <property type="entry name" value="UPF0332 PROTEIN TM_1000"/>
    <property type="match status" value="1"/>
</dbReference>
<name>A0A1F7RJ78_9BACT</name>
<feature type="domain" description="HEPN" evidence="2">
    <location>
        <begin position="10"/>
        <end position="101"/>
    </location>
</feature>
<dbReference type="PANTHER" id="PTHR36565:SF1">
    <property type="entry name" value="UPF0332 PROTEIN TM_1000"/>
    <property type="match status" value="1"/>
</dbReference>
<dbReference type="InterPro" id="IPR052226">
    <property type="entry name" value="UPF0332_toxin"/>
</dbReference>
<organism evidence="3 4">
    <name type="scientific">Candidatus Schekmanbacteria bacterium GWA2_38_11</name>
    <dbReference type="NCBI Taxonomy" id="1817876"/>
    <lineage>
        <taxon>Bacteria</taxon>
        <taxon>Candidatus Schekmaniibacteriota</taxon>
    </lineage>
</organism>
<comment type="similarity">
    <text evidence="1">Belongs to the UPF0332 family.</text>
</comment>
<evidence type="ECO:0000259" key="2">
    <source>
        <dbReference type="Pfam" id="PF05168"/>
    </source>
</evidence>
<proteinExistence type="inferred from homology"/>
<evidence type="ECO:0000313" key="3">
    <source>
        <dbReference type="EMBL" id="OGL41004.1"/>
    </source>
</evidence>
<comment type="caution">
    <text evidence="3">The sequence shown here is derived from an EMBL/GenBank/DDBJ whole genome shotgun (WGS) entry which is preliminary data.</text>
</comment>
<gene>
    <name evidence="3" type="ORF">A2042_09705</name>
</gene>
<protein>
    <submittedName>
        <fullName evidence="3">Antitoxin</fullName>
    </submittedName>
</protein>
<dbReference type="Gene3D" id="1.20.120.330">
    <property type="entry name" value="Nucleotidyltransferases domain 2"/>
    <property type="match status" value="1"/>
</dbReference>
<dbReference type="Proteomes" id="UP000178526">
    <property type="component" value="Unassembled WGS sequence"/>
</dbReference>
<evidence type="ECO:0000313" key="4">
    <source>
        <dbReference type="Proteomes" id="UP000178526"/>
    </source>
</evidence>
<reference evidence="3 4" key="1">
    <citation type="journal article" date="2016" name="Nat. Commun.">
        <title>Thousands of microbial genomes shed light on interconnected biogeochemical processes in an aquifer system.</title>
        <authorList>
            <person name="Anantharaman K."/>
            <person name="Brown C.T."/>
            <person name="Hug L.A."/>
            <person name="Sharon I."/>
            <person name="Castelle C.J."/>
            <person name="Probst A.J."/>
            <person name="Thomas B.C."/>
            <person name="Singh A."/>
            <person name="Wilkins M.J."/>
            <person name="Karaoz U."/>
            <person name="Brodie E.L."/>
            <person name="Williams K.H."/>
            <person name="Hubbard S.S."/>
            <person name="Banfield J.F."/>
        </authorList>
    </citation>
    <scope>NUCLEOTIDE SEQUENCE [LARGE SCALE GENOMIC DNA]</scope>
</reference>
<accession>A0A1F7RJ78</accession>
<dbReference type="Pfam" id="PF05168">
    <property type="entry name" value="HEPN"/>
    <property type="match status" value="1"/>
</dbReference>
<dbReference type="InterPro" id="IPR007842">
    <property type="entry name" value="HEPN_dom"/>
</dbReference>
<dbReference type="AlphaFoldDB" id="A0A1F7RJ78"/>
<feature type="non-terminal residue" evidence="3">
    <location>
        <position position="102"/>
    </location>
</feature>
<evidence type="ECO:0000256" key="1">
    <source>
        <dbReference type="ARBA" id="ARBA00038248"/>
    </source>
</evidence>
<dbReference type="EMBL" id="MGDB01000082">
    <property type="protein sequence ID" value="OGL41004.1"/>
    <property type="molecule type" value="Genomic_DNA"/>
</dbReference>